<reference evidence="1 2" key="1">
    <citation type="submission" date="2019-07" db="EMBL/GenBank/DDBJ databases">
        <title>Whole genome shotgun sequence of Cellulomonas aerilata NBRC 106308.</title>
        <authorList>
            <person name="Hosoyama A."/>
            <person name="Uohara A."/>
            <person name="Ohji S."/>
            <person name="Ichikawa N."/>
        </authorList>
    </citation>
    <scope>NUCLEOTIDE SEQUENCE [LARGE SCALE GENOMIC DNA]</scope>
    <source>
        <strain evidence="1 2">NBRC 106308</strain>
    </source>
</reference>
<dbReference type="EMBL" id="BJYY01000018">
    <property type="protein sequence ID" value="GEO35233.1"/>
    <property type="molecule type" value="Genomic_DNA"/>
</dbReference>
<accession>A0A512DFH0</accession>
<protein>
    <recommendedName>
        <fullName evidence="3">DUF1795 domain-containing protein</fullName>
    </recommendedName>
</protein>
<dbReference type="InterPro" id="IPR016123">
    <property type="entry name" value="Mog1/PsbP_a/b/a-sand"/>
</dbReference>
<evidence type="ECO:0000313" key="2">
    <source>
        <dbReference type="Proteomes" id="UP000321181"/>
    </source>
</evidence>
<dbReference type="AlphaFoldDB" id="A0A512DFH0"/>
<sequence>MRAEVPLAVGTLTVGLPLGWDVLDSPPVGVALLAVAPTASSGVRPNLVVTVDDVSGLAGLRDWQQGSDRLMAGTLDAYQLLDLERVALSGADGVRRLATHVVDGASSLTMEQWAVIFADQGVTLTGTVATADYPAVAPVLRACAESLSLR</sequence>
<dbReference type="RefSeq" id="WP_146906093.1">
    <property type="nucleotide sequence ID" value="NZ_BAAARM010000005.1"/>
</dbReference>
<organism evidence="1 2">
    <name type="scientific">Cellulomonas aerilata</name>
    <dbReference type="NCBI Taxonomy" id="515326"/>
    <lineage>
        <taxon>Bacteria</taxon>
        <taxon>Bacillati</taxon>
        <taxon>Actinomycetota</taxon>
        <taxon>Actinomycetes</taxon>
        <taxon>Micrococcales</taxon>
        <taxon>Cellulomonadaceae</taxon>
        <taxon>Cellulomonas</taxon>
    </lineage>
</organism>
<comment type="caution">
    <text evidence="1">The sequence shown here is derived from an EMBL/GenBank/DDBJ whole genome shotgun (WGS) entry which is preliminary data.</text>
</comment>
<gene>
    <name evidence="1" type="ORF">CAE01nite_29580</name>
</gene>
<dbReference type="Gene3D" id="3.40.1000.10">
    <property type="entry name" value="Mog1/PsbP, alpha/beta/alpha sandwich"/>
    <property type="match status" value="1"/>
</dbReference>
<name>A0A512DFH0_9CELL</name>
<evidence type="ECO:0008006" key="3">
    <source>
        <dbReference type="Google" id="ProtNLM"/>
    </source>
</evidence>
<dbReference type="Proteomes" id="UP000321181">
    <property type="component" value="Unassembled WGS sequence"/>
</dbReference>
<dbReference type="OrthoDB" id="3779382at2"/>
<keyword evidence="2" id="KW-1185">Reference proteome</keyword>
<evidence type="ECO:0000313" key="1">
    <source>
        <dbReference type="EMBL" id="GEO35233.1"/>
    </source>
</evidence>
<proteinExistence type="predicted"/>
<dbReference type="SUPFAM" id="SSF55724">
    <property type="entry name" value="Mog1p/PsbP-like"/>
    <property type="match status" value="1"/>
</dbReference>